<name>A0A2M8ELC4_UNCKA</name>
<sequence>MTITRISKQKKRSDRYNVYIDELYSFSISANDLLKSKISVREEVSIEELEIYKRQASKNYLLDACLNYISSRPHSSNEVSQYIKKKIFLKPEIKEHIGENQKEVISEILHYLQQKNYVNDLEFATWLTSQRNNGRSPKSFSHIKAELKSKGISSEIIEGISKDINITDESAKIQSLLGKKLQQLKNRNKNIHETRKALYTHLLQKGFSWEDIQPIVDTYIEHQYNID</sequence>
<dbReference type="Gene3D" id="1.10.10.10">
    <property type="entry name" value="Winged helix-like DNA-binding domain superfamily/Winged helix DNA-binding domain"/>
    <property type="match status" value="2"/>
</dbReference>
<accession>A0A2M8ELC4</accession>
<dbReference type="InterPro" id="IPR003783">
    <property type="entry name" value="Regulatory_RecX"/>
</dbReference>
<evidence type="ECO:0000313" key="7">
    <source>
        <dbReference type="Proteomes" id="UP000229756"/>
    </source>
</evidence>
<comment type="subcellular location">
    <subcellularLocation>
        <location evidence="1 5">Cytoplasm</location>
    </subcellularLocation>
</comment>
<evidence type="ECO:0000256" key="3">
    <source>
        <dbReference type="ARBA" id="ARBA00018111"/>
    </source>
</evidence>
<dbReference type="PANTHER" id="PTHR33602">
    <property type="entry name" value="REGULATORY PROTEIN RECX FAMILY PROTEIN"/>
    <property type="match status" value="1"/>
</dbReference>
<evidence type="ECO:0000313" key="6">
    <source>
        <dbReference type="EMBL" id="PJC23531.1"/>
    </source>
</evidence>
<evidence type="ECO:0000256" key="4">
    <source>
        <dbReference type="ARBA" id="ARBA00022490"/>
    </source>
</evidence>
<evidence type="ECO:0000256" key="2">
    <source>
        <dbReference type="ARBA" id="ARBA00009695"/>
    </source>
</evidence>
<dbReference type="EMBL" id="PFSJ01000022">
    <property type="protein sequence ID" value="PJC23531.1"/>
    <property type="molecule type" value="Genomic_DNA"/>
</dbReference>
<comment type="function">
    <text evidence="5">Modulates RecA activity.</text>
</comment>
<dbReference type="GO" id="GO:0006282">
    <property type="term" value="P:regulation of DNA repair"/>
    <property type="evidence" value="ECO:0007669"/>
    <property type="project" value="UniProtKB-UniRule"/>
</dbReference>
<reference evidence="7" key="1">
    <citation type="submission" date="2017-09" db="EMBL/GenBank/DDBJ databases">
        <title>Depth-based differentiation of microbial function through sediment-hosted aquifers and enrichment of novel symbionts in the deep terrestrial subsurface.</title>
        <authorList>
            <person name="Probst A.J."/>
            <person name="Ladd B."/>
            <person name="Jarett J.K."/>
            <person name="Geller-Mcgrath D.E."/>
            <person name="Sieber C.M.K."/>
            <person name="Emerson J.B."/>
            <person name="Anantharaman K."/>
            <person name="Thomas B.C."/>
            <person name="Malmstrom R."/>
            <person name="Stieglmeier M."/>
            <person name="Klingl A."/>
            <person name="Woyke T."/>
            <person name="Ryan C.M."/>
            <person name="Banfield J.F."/>
        </authorList>
    </citation>
    <scope>NUCLEOTIDE SEQUENCE [LARGE SCALE GENOMIC DNA]</scope>
</reference>
<comment type="similarity">
    <text evidence="2 5">Belongs to the RecX family.</text>
</comment>
<dbReference type="GO" id="GO:0005737">
    <property type="term" value="C:cytoplasm"/>
    <property type="evidence" value="ECO:0007669"/>
    <property type="project" value="UniProtKB-SubCell"/>
</dbReference>
<organism evidence="6 7">
    <name type="scientific">candidate division WWE3 bacterium CG_4_9_14_0_2_um_filter_35_11</name>
    <dbReference type="NCBI Taxonomy" id="1975077"/>
    <lineage>
        <taxon>Bacteria</taxon>
        <taxon>Katanobacteria</taxon>
    </lineage>
</organism>
<proteinExistence type="inferred from homology"/>
<gene>
    <name evidence="5" type="primary">recX</name>
    <name evidence="6" type="ORF">CO058_02905</name>
</gene>
<evidence type="ECO:0000256" key="5">
    <source>
        <dbReference type="HAMAP-Rule" id="MF_01114"/>
    </source>
</evidence>
<keyword evidence="4 5" id="KW-0963">Cytoplasm</keyword>
<dbReference type="InterPro" id="IPR036388">
    <property type="entry name" value="WH-like_DNA-bd_sf"/>
</dbReference>
<dbReference type="Proteomes" id="UP000229756">
    <property type="component" value="Unassembled WGS sequence"/>
</dbReference>
<evidence type="ECO:0000256" key="1">
    <source>
        <dbReference type="ARBA" id="ARBA00004496"/>
    </source>
</evidence>
<dbReference type="PANTHER" id="PTHR33602:SF1">
    <property type="entry name" value="REGULATORY PROTEIN RECX FAMILY PROTEIN"/>
    <property type="match status" value="1"/>
</dbReference>
<comment type="caution">
    <text evidence="6">The sequence shown here is derived from an EMBL/GenBank/DDBJ whole genome shotgun (WGS) entry which is preliminary data.</text>
</comment>
<protein>
    <recommendedName>
        <fullName evidence="3 5">Regulatory protein RecX</fullName>
    </recommendedName>
</protein>
<dbReference type="AlphaFoldDB" id="A0A2M8ELC4"/>
<dbReference type="HAMAP" id="MF_01114">
    <property type="entry name" value="RecX"/>
    <property type="match status" value="1"/>
</dbReference>